<feature type="compositionally biased region" description="Low complexity" evidence="2">
    <location>
        <begin position="234"/>
        <end position="250"/>
    </location>
</feature>
<dbReference type="InterPro" id="IPR029052">
    <property type="entry name" value="Metallo-depent_PP-like"/>
</dbReference>
<evidence type="ECO:0000259" key="3">
    <source>
        <dbReference type="Pfam" id="PF00149"/>
    </source>
</evidence>
<comment type="similarity">
    <text evidence="1">Belongs to the UPF0046 family.</text>
</comment>
<sequence>MGAQAAERGLRSLRAGGRMGGGGPGPAAPAASGGGPGRRRGPRRPGRSRARPSSRARRGGRGSGGESAPAPLPAHPARGRAGAGAGAGAGPGPGGGPEGARGAAGRPPALLRSAGPLPRPAARPAAPRCPPRCSPVPAAAGCGARAGRGPRAEAWRARRGPRRAGARGGGGGSERGGRAAAGGAPGRLGAARRAREGAAGSPPPPAPRRRSLAPTCCLGRAARRPPPEEPPPLRASLPAAGPLPPSVRAAARGRRGRRRGARGQSAPRPGSGPGGGGGGRCPGGQRRSMWRARWDPGVLKAEALALLPCGLGMAFSQSHVMAARRHQHSRLIIEVDEYSSNPTQAFTFYNINQGRFQPPHVQMVDPVPHDAPKPPGYTRFVCVSDTHSRTDPIQMPYGDVLIHAGDFTELGLPSEVKKFNEWLGSLPYEYKIVIAGNHELTFDQEFMADLIKQDFYYFPSVSKLKPENYENVQSLLTNCIYLQDSEVTVRGFRIYGSPWQPWFYGWGFNLPRGQALLEKWNLIPEGVDILITHGPPLGFLDWVPKKMQRVGCVELLNTVQRRVQPRLHVFGHIHEGYGVMADGTTTYVNASVCTVNYQPVNPPIVIDLPTPRNS</sequence>
<protein>
    <submittedName>
        <fullName evidence="4">Metallophosphoesterase domain containing 1</fullName>
    </submittedName>
</protein>
<dbReference type="GeneTree" id="ENSGT00390000007681"/>
<accession>A0A8I3NTB0</accession>
<feature type="region of interest" description="Disordered" evidence="2">
    <location>
        <begin position="1"/>
        <end position="287"/>
    </location>
</feature>
<dbReference type="Ensembl" id="ENSCAFT00845024331.1">
    <property type="protein sequence ID" value="ENSCAFP00845019116.1"/>
    <property type="gene ID" value="ENSCAFG00845013653.1"/>
</dbReference>
<evidence type="ECO:0000256" key="1">
    <source>
        <dbReference type="ARBA" id="ARBA00007993"/>
    </source>
</evidence>
<dbReference type="PANTHER" id="PTHR12905:SF31">
    <property type="entry name" value="METALLOPHOSPHOESTERASE DOMAIN-CONTAINING PROTEIN 1"/>
    <property type="match status" value="1"/>
</dbReference>
<dbReference type="GO" id="GO:0016787">
    <property type="term" value="F:hydrolase activity"/>
    <property type="evidence" value="ECO:0007669"/>
    <property type="project" value="InterPro"/>
</dbReference>
<reference evidence="4" key="3">
    <citation type="submission" date="2025-09" db="UniProtKB">
        <authorList>
            <consortium name="Ensembl"/>
        </authorList>
    </citation>
    <scope>IDENTIFICATION</scope>
    <source>
        <strain evidence="4">Boxer</strain>
    </source>
</reference>
<feature type="compositionally biased region" description="Gly residues" evidence="2">
    <location>
        <begin position="271"/>
        <end position="282"/>
    </location>
</feature>
<gene>
    <name evidence="4" type="primary">MPPED1</name>
</gene>
<reference evidence="4" key="1">
    <citation type="submission" date="2020-03" db="EMBL/GenBank/DDBJ databases">
        <title>Long-read based genome assembly of a Labrador retriever dog.</title>
        <authorList>
            <person name="Eory L."/>
            <person name="Zhang W."/>
            <person name="Schoenebeck J."/>
        </authorList>
    </citation>
    <scope>NUCLEOTIDE SEQUENCE [LARGE SCALE GENOMIC DNA]</scope>
    <source>
        <strain evidence="4">Labrador retriever</strain>
    </source>
</reference>
<name>A0A8I3NTB0_CANLF</name>
<feature type="compositionally biased region" description="Gly residues" evidence="2">
    <location>
        <begin position="166"/>
        <end position="186"/>
    </location>
</feature>
<keyword evidence="5" id="KW-1185">Reference proteome</keyword>
<dbReference type="Gene3D" id="3.60.21.10">
    <property type="match status" value="1"/>
</dbReference>
<dbReference type="Pfam" id="PF00149">
    <property type="entry name" value="Metallophos"/>
    <property type="match status" value="1"/>
</dbReference>
<proteinExistence type="inferred from homology"/>
<reference evidence="4" key="2">
    <citation type="submission" date="2025-08" db="UniProtKB">
        <authorList>
            <consortium name="Ensembl"/>
        </authorList>
    </citation>
    <scope>IDENTIFICATION</scope>
    <source>
        <strain evidence="4">Boxer</strain>
    </source>
</reference>
<evidence type="ECO:0000313" key="4">
    <source>
        <dbReference type="Ensembl" id="ENSCAFP00845019116.1"/>
    </source>
</evidence>
<evidence type="ECO:0000256" key="2">
    <source>
        <dbReference type="SAM" id="MobiDB-lite"/>
    </source>
</evidence>
<feature type="domain" description="Calcineurin-like phosphoesterase" evidence="3">
    <location>
        <begin position="379"/>
        <end position="575"/>
    </location>
</feature>
<evidence type="ECO:0000313" key="5">
    <source>
        <dbReference type="Proteomes" id="UP000805418"/>
    </source>
</evidence>
<feature type="compositionally biased region" description="Low complexity" evidence="2">
    <location>
        <begin position="100"/>
        <end position="116"/>
    </location>
</feature>
<organism evidence="4 5">
    <name type="scientific">Canis lupus familiaris</name>
    <name type="common">Dog</name>
    <name type="synonym">Canis familiaris</name>
    <dbReference type="NCBI Taxonomy" id="9615"/>
    <lineage>
        <taxon>Eukaryota</taxon>
        <taxon>Metazoa</taxon>
        <taxon>Chordata</taxon>
        <taxon>Craniata</taxon>
        <taxon>Vertebrata</taxon>
        <taxon>Euteleostomi</taxon>
        <taxon>Mammalia</taxon>
        <taxon>Eutheria</taxon>
        <taxon>Laurasiatheria</taxon>
        <taxon>Carnivora</taxon>
        <taxon>Caniformia</taxon>
        <taxon>Canidae</taxon>
        <taxon>Canis</taxon>
    </lineage>
</organism>
<dbReference type="OrthoDB" id="630188at2759"/>
<dbReference type="CDD" id="cd07379">
    <property type="entry name" value="MPP_239FB"/>
    <property type="match status" value="1"/>
</dbReference>
<dbReference type="InterPro" id="IPR004843">
    <property type="entry name" value="Calcineurin-like_PHP"/>
</dbReference>
<feature type="compositionally biased region" description="Gly residues" evidence="2">
    <location>
        <begin position="81"/>
        <end position="99"/>
    </location>
</feature>
<feature type="compositionally biased region" description="Pro residues" evidence="2">
    <location>
        <begin position="117"/>
        <end position="134"/>
    </location>
</feature>
<dbReference type="PANTHER" id="PTHR12905">
    <property type="entry name" value="METALLOPHOSPHOESTERASE"/>
    <property type="match status" value="1"/>
</dbReference>
<dbReference type="Proteomes" id="UP000805418">
    <property type="component" value="Chromosome 10"/>
</dbReference>
<feature type="compositionally biased region" description="Low complexity" evidence="2">
    <location>
        <begin position="135"/>
        <end position="149"/>
    </location>
</feature>
<dbReference type="InterPro" id="IPR051693">
    <property type="entry name" value="UPF0046_metallophosphoest"/>
</dbReference>
<dbReference type="AlphaFoldDB" id="A0A8I3NTB0"/>
<feature type="compositionally biased region" description="Basic residues" evidence="2">
    <location>
        <begin position="37"/>
        <end position="60"/>
    </location>
</feature>
<feature type="compositionally biased region" description="Basic residues" evidence="2">
    <location>
        <begin position="251"/>
        <end position="261"/>
    </location>
</feature>
<dbReference type="SUPFAM" id="SSF56300">
    <property type="entry name" value="Metallo-dependent phosphatases"/>
    <property type="match status" value="1"/>
</dbReference>